<evidence type="ECO:0000313" key="5">
    <source>
        <dbReference type="Proteomes" id="UP001156856"/>
    </source>
</evidence>
<feature type="coiled-coil region" evidence="1">
    <location>
        <begin position="42"/>
        <end position="76"/>
    </location>
</feature>
<gene>
    <name evidence="3" type="ORF">GCM10007888_29740</name>
    <name evidence="2" type="ORF">MOX02_58450</name>
</gene>
<sequence length="93" mass="10520">MIRRRCRFEIADSASRALLEVPFTEILDKGCRPAHPALLAQRRKAAAEMERAARLIEALGEERTALLAELQNMRELLAHAREVSSHGTSQRRT</sequence>
<protein>
    <submittedName>
        <fullName evidence="2">Uncharacterized protein</fullName>
    </submittedName>
</protein>
<evidence type="ECO:0000313" key="3">
    <source>
        <dbReference type="EMBL" id="GLS64593.1"/>
    </source>
</evidence>
<dbReference type="EMBL" id="BJZU01000188">
    <property type="protein sequence ID" value="GEP07807.1"/>
    <property type="molecule type" value="Genomic_DNA"/>
</dbReference>
<accession>A0A512JD22</accession>
<organism evidence="2 4">
    <name type="scientific">Methylobacterium oxalidis</name>
    <dbReference type="NCBI Taxonomy" id="944322"/>
    <lineage>
        <taxon>Bacteria</taxon>
        <taxon>Pseudomonadati</taxon>
        <taxon>Pseudomonadota</taxon>
        <taxon>Alphaproteobacteria</taxon>
        <taxon>Hyphomicrobiales</taxon>
        <taxon>Methylobacteriaceae</taxon>
        <taxon>Methylobacterium</taxon>
    </lineage>
</organism>
<keyword evidence="1" id="KW-0175">Coiled coil</keyword>
<comment type="caution">
    <text evidence="2">The sequence shown here is derived from an EMBL/GenBank/DDBJ whole genome shotgun (WGS) entry which is preliminary data.</text>
</comment>
<proteinExistence type="predicted"/>
<dbReference type="Proteomes" id="UP000321960">
    <property type="component" value="Unassembled WGS sequence"/>
</dbReference>
<dbReference type="Proteomes" id="UP001156856">
    <property type="component" value="Unassembled WGS sequence"/>
</dbReference>
<evidence type="ECO:0000256" key="1">
    <source>
        <dbReference type="SAM" id="Coils"/>
    </source>
</evidence>
<reference evidence="5" key="2">
    <citation type="journal article" date="2019" name="Int. J. Syst. Evol. Microbiol.">
        <title>The Global Catalogue of Microorganisms (GCM) 10K type strain sequencing project: providing services to taxonomists for standard genome sequencing and annotation.</title>
        <authorList>
            <consortium name="The Broad Institute Genomics Platform"/>
            <consortium name="The Broad Institute Genome Sequencing Center for Infectious Disease"/>
            <person name="Wu L."/>
            <person name="Ma J."/>
        </authorList>
    </citation>
    <scope>NUCLEOTIDE SEQUENCE [LARGE SCALE GENOMIC DNA]</scope>
    <source>
        <strain evidence="5">NBRC 107715</strain>
    </source>
</reference>
<name>A0A512JD22_9HYPH</name>
<dbReference type="RefSeq" id="WP_147029211.1">
    <property type="nucleotide sequence ID" value="NZ_BJZU01000188.1"/>
</dbReference>
<reference evidence="3" key="4">
    <citation type="submission" date="2023-01" db="EMBL/GenBank/DDBJ databases">
        <title>Draft genome sequence of Methylobacterium oxalidis strain NBRC 107715.</title>
        <authorList>
            <person name="Sun Q."/>
            <person name="Mori K."/>
        </authorList>
    </citation>
    <scope>NUCLEOTIDE SEQUENCE</scope>
    <source>
        <strain evidence="3">NBRC 107715</strain>
    </source>
</reference>
<dbReference type="AlphaFoldDB" id="A0A512JD22"/>
<reference evidence="3" key="1">
    <citation type="journal article" date="2014" name="Int. J. Syst. Evol. Microbiol.">
        <title>Complete genome of a new Firmicutes species belonging to the dominant human colonic microbiota ('Ruminococcus bicirculans') reveals two chromosomes and a selective capacity to utilize plant glucans.</title>
        <authorList>
            <consortium name="NISC Comparative Sequencing Program"/>
            <person name="Wegmann U."/>
            <person name="Louis P."/>
            <person name="Goesmann A."/>
            <person name="Henrissat B."/>
            <person name="Duncan S.H."/>
            <person name="Flint H.J."/>
        </authorList>
    </citation>
    <scope>NUCLEOTIDE SEQUENCE</scope>
    <source>
        <strain evidence="3">NBRC 107715</strain>
    </source>
</reference>
<reference evidence="2 4" key="3">
    <citation type="submission" date="2019-07" db="EMBL/GenBank/DDBJ databases">
        <title>Whole genome shotgun sequence of Methylobacterium oxalidis NBRC 107715.</title>
        <authorList>
            <person name="Hosoyama A."/>
            <person name="Uohara A."/>
            <person name="Ohji S."/>
            <person name="Ichikawa N."/>
        </authorList>
    </citation>
    <scope>NUCLEOTIDE SEQUENCE [LARGE SCALE GENOMIC DNA]</scope>
    <source>
        <strain evidence="2 4">NBRC 107715</strain>
    </source>
</reference>
<keyword evidence="5" id="KW-1185">Reference proteome</keyword>
<evidence type="ECO:0000313" key="2">
    <source>
        <dbReference type="EMBL" id="GEP07807.1"/>
    </source>
</evidence>
<dbReference type="EMBL" id="BSPK01000047">
    <property type="protein sequence ID" value="GLS64593.1"/>
    <property type="molecule type" value="Genomic_DNA"/>
</dbReference>
<evidence type="ECO:0000313" key="4">
    <source>
        <dbReference type="Proteomes" id="UP000321960"/>
    </source>
</evidence>